<protein>
    <submittedName>
        <fullName evidence="1">Uncharacterized protein</fullName>
    </submittedName>
</protein>
<keyword evidence="2" id="KW-1185">Reference proteome</keyword>
<accession>A0ABQ8S6L1</accession>
<dbReference type="EMBL" id="JAJSOF020000033">
    <property type="protein sequence ID" value="KAJ4429565.1"/>
    <property type="molecule type" value="Genomic_DNA"/>
</dbReference>
<name>A0ABQ8S6L1_PERAM</name>
<organism evidence="1 2">
    <name type="scientific">Periplaneta americana</name>
    <name type="common">American cockroach</name>
    <name type="synonym">Blatta americana</name>
    <dbReference type="NCBI Taxonomy" id="6978"/>
    <lineage>
        <taxon>Eukaryota</taxon>
        <taxon>Metazoa</taxon>
        <taxon>Ecdysozoa</taxon>
        <taxon>Arthropoda</taxon>
        <taxon>Hexapoda</taxon>
        <taxon>Insecta</taxon>
        <taxon>Pterygota</taxon>
        <taxon>Neoptera</taxon>
        <taxon>Polyneoptera</taxon>
        <taxon>Dictyoptera</taxon>
        <taxon>Blattodea</taxon>
        <taxon>Blattoidea</taxon>
        <taxon>Blattidae</taxon>
        <taxon>Blattinae</taxon>
        <taxon>Periplaneta</taxon>
    </lineage>
</organism>
<reference evidence="1 2" key="1">
    <citation type="journal article" date="2022" name="Allergy">
        <title>Genome assembly and annotation of Periplaneta americana reveal a comprehensive cockroach allergen profile.</title>
        <authorList>
            <person name="Wang L."/>
            <person name="Xiong Q."/>
            <person name="Saelim N."/>
            <person name="Wang L."/>
            <person name="Nong W."/>
            <person name="Wan A.T."/>
            <person name="Shi M."/>
            <person name="Liu X."/>
            <person name="Cao Q."/>
            <person name="Hui J.H.L."/>
            <person name="Sookrung N."/>
            <person name="Leung T.F."/>
            <person name="Tungtrongchitr A."/>
            <person name="Tsui S.K.W."/>
        </authorList>
    </citation>
    <scope>NUCLEOTIDE SEQUENCE [LARGE SCALE GENOMIC DNA]</scope>
    <source>
        <strain evidence="1">PWHHKU_190912</strain>
    </source>
</reference>
<evidence type="ECO:0000313" key="2">
    <source>
        <dbReference type="Proteomes" id="UP001148838"/>
    </source>
</evidence>
<sequence>MAGLWIRNLMSPCSREHAPSSRTVLLLQEHQRPATPCTVAPGCRPGATTARRFLRWFGRLGRPTMGKQAHLNAIDLARDRTRNLGQRRPALYQLATQVDAPIDDAIGWAPGANPNSKQGRLIFIRHGINAARCSAVKKGVEEKSYGSP</sequence>
<gene>
    <name evidence="1" type="ORF">ANN_21734</name>
</gene>
<proteinExistence type="predicted"/>
<evidence type="ECO:0000313" key="1">
    <source>
        <dbReference type="EMBL" id="KAJ4429565.1"/>
    </source>
</evidence>
<dbReference type="Proteomes" id="UP001148838">
    <property type="component" value="Unassembled WGS sequence"/>
</dbReference>
<comment type="caution">
    <text evidence="1">The sequence shown here is derived from an EMBL/GenBank/DDBJ whole genome shotgun (WGS) entry which is preliminary data.</text>
</comment>